<dbReference type="Proteomes" id="UP001225034">
    <property type="component" value="Unassembled WGS sequence"/>
</dbReference>
<dbReference type="Pfam" id="PF09388">
    <property type="entry name" value="SpoOE-like"/>
    <property type="match status" value="1"/>
</dbReference>
<sequence length="54" mass="6153">MTSKTTHTLLTNIERVRHDLNVMALSLELSSPDMINRSQELDHLLNEYKTTIAG</sequence>
<dbReference type="Gene3D" id="4.10.280.10">
    <property type="entry name" value="Helix-loop-helix DNA-binding domain"/>
    <property type="match status" value="1"/>
</dbReference>
<dbReference type="EMBL" id="JAUSUA010000003">
    <property type="protein sequence ID" value="MDQ0207468.1"/>
    <property type="molecule type" value="Genomic_DNA"/>
</dbReference>
<proteinExistence type="predicted"/>
<protein>
    <recommendedName>
        <fullName evidence="3">Aspartyl-phosphate phosphatase Spo0E family protein</fullName>
    </recommendedName>
</protein>
<dbReference type="InterPro" id="IPR036638">
    <property type="entry name" value="HLH_DNA-bd_sf"/>
</dbReference>
<keyword evidence="2" id="KW-1185">Reference proteome</keyword>
<organism evidence="1 2">
    <name type="scientific">Alkalicoccobacillus murimartini</name>
    <dbReference type="NCBI Taxonomy" id="171685"/>
    <lineage>
        <taxon>Bacteria</taxon>
        <taxon>Bacillati</taxon>
        <taxon>Bacillota</taxon>
        <taxon>Bacilli</taxon>
        <taxon>Bacillales</taxon>
        <taxon>Bacillaceae</taxon>
        <taxon>Alkalicoccobacillus</taxon>
    </lineage>
</organism>
<evidence type="ECO:0000313" key="1">
    <source>
        <dbReference type="EMBL" id="MDQ0207468.1"/>
    </source>
</evidence>
<evidence type="ECO:0000313" key="2">
    <source>
        <dbReference type="Proteomes" id="UP001225034"/>
    </source>
</evidence>
<evidence type="ECO:0008006" key="3">
    <source>
        <dbReference type="Google" id="ProtNLM"/>
    </source>
</evidence>
<name>A0ABT9YHX7_9BACI</name>
<comment type="caution">
    <text evidence="1">The sequence shown here is derived from an EMBL/GenBank/DDBJ whole genome shotgun (WGS) entry which is preliminary data.</text>
</comment>
<reference evidence="1 2" key="1">
    <citation type="submission" date="2023-07" db="EMBL/GenBank/DDBJ databases">
        <title>Genomic Encyclopedia of Type Strains, Phase IV (KMG-IV): sequencing the most valuable type-strain genomes for metagenomic binning, comparative biology and taxonomic classification.</title>
        <authorList>
            <person name="Goeker M."/>
        </authorList>
    </citation>
    <scope>NUCLEOTIDE SEQUENCE [LARGE SCALE GENOMIC DNA]</scope>
    <source>
        <strain evidence="1 2">DSM 19154</strain>
    </source>
</reference>
<gene>
    <name evidence="1" type="ORF">J2S05_002269</name>
</gene>
<dbReference type="InterPro" id="IPR018540">
    <property type="entry name" value="Spo0E-like"/>
</dbReference>
<dbReference type="SUPFAM" id="SSF140500">
    <property type="entry name" value="BAS1536-like"/>
    <property type="match status" value="1"/>
</dbReference>
<dbReference type="InterPro" id="IPR037208">
    <property type="entry name" value="Spo0E-like_sf"/>
</dbReference>
<dbReference type="RefSeq" id="WP_306982806.1">
    <property type="nucleotide sequence ID" value="NZ_JAUSUA010000003.1"/>
</dbReference>
<accession>A0ABT9YHX7</accession>